<dbReference type="Proteomes" id="UP000318571">
    <property type="component" value="Chromosome 11"/>
</dbReference>
<dbReference type="AlphaFoldDB" id="A0A553PJW0"/>
<sequence>MLALGITNDVWASPSLKLHVVLLLCKYILLGFTKLLTSAGEIVLCIATFGGPVLILVTVLSCNLYLLLKPFIMSLILLRSYAEEFSKARAEMCRFWLLHGELYHRFNVDGFDKIPEKGGAVLVYYHAAIPIDYIYLASKLMLERKRLIRSIVDKYVIWIPGFEMLAAGFGCFAGTRESCIKLLKEGRLIGIAPGGGYEAQCGSRDYDVLWKKRAGFAKIAHEAQVPIIPVFTENIRETVINMQTGLGWWRRVYNTTRIPMVPLYGGFPVRLTMHVGDPIYPSPNGTVEELRQQVLESMEELIAIHQETPGDIVRAVSQRIENESCYFERKYLRYSTRIRLNSEMDWSSLDADEHYRSNFHTDEDSEHESSKVSFGGEEAYNEIFNDESDMIWMKERQMELPGQSELEDQQVSDSIPHLTMESHLNPTLMKSEEIKLVSEDQSSSGFESMSVSDSESTN</sequence>
<keyword evidence="2" id="KW-0472">Membrane</keyword>
<gene>
    <name evidence="4" type="ORF">TCAL_12742</name>
</gene>
<evidence type="ECO:0000256" key="2">
    <source>
        <dbReference type="SAM" id="Phobius"/>
    </source>
</evidence>
<dbReference type="InterPro" id="IPR002123">
    <property type="entry name" value="Plipid/glycerol_acylTrfase"/>
</dbReference>
<name>A0A553PJW0_TIGCA</name>
<comment type="caution">
    <text evidence="4">The sequence shown here is derived from an EMBL/GenBank/DDBJ whole genome shotgun (WGS) entry which is preliminary data.</text>
</comment>
<dbReference type="GO" id="GO:0016746">
    <property type="term" value="F:acyltransferase activity"/>
    <property type="evidence" value="ECO:0007669"/>
    <property type="project" value="InterPro"/>
</dbReference>
<dbReference type="PANTHER" id="PTHR22753">
    <property type="entry name" value="TRANSMEMBRANE PROTEIN 68"/>
    <property type="match status" value="1"/>
</dbReference>
<dbReference type="SUPFAM" id="SSF69593">
    <property type="entry name" value="Glycerol-3-phosphate (1)-acyltransferase"/>
    <property type="match status" value="1"/>
</dbReference>
<dbReference type="GO" id="GO:0016020">
    <property type="term" value="C:membrane"/>
    <property type="evidence" value="ECO:0007669"/>
    <property type="project" value="TreeGrafter"/>
</dbReference>
<keyword evidence="2" id="KW-0812">Transmembrane</keyword>
<dbReference type="EMBL" id="VCGU01000003">
    <property type="protein sequence ID" value="TRY77966.1"/>
    <property type="molecule type" value="Genomic_DNA"/>
</dbReference>
<evidence type="ECO:0000256" key="1">
    <source>
        <dbReference type="SAM" id="MobiDB-lite"/>
    </source>
</evidence>
<feature type="domain" description="Phospholipid/glycerol acyltransferase" evidence="3">
    <location>
        <begin position="120"/>
        <end position="235"/>
    </location>
</feature>
<accession>A0A553PJW0</accession>
<dbReference type="Pfam" id="PF01553">
    <property type="entry name" value="Acyltransferase"/>
    <property type="match status" value="1"/>
</dbReference>
<feature type="region of interest" description="Disordered" evidence="1">
    <location>
        <begin position="435"/>
        <end position="458"/>
    </location>
</feature>
<keyword evidence="5" id="KW-1185">Reference proteome</keyword>
<dbReference type="SMART" id="SM00563">
    <property type="entry name" value="PlsC"/>
    <property type="match status" value="1"/>
</dbReference>
<protein>
    <recommendedName>
        <fullName evidence="3">Phospholipid/glycerol acyltransferase domain-containing protein</fullName>
    </recommendedName>
</protein>
<reference evidence="4 5" key="1">
    <citation type="journal article" date="2018" name="Nat. Ecol. Evol.">
        <title>Genomic signatures of mitonuclear coevolution across populations of Tigriopus californicus.</title>
        <authorList>
            <person name="Barreto F.S."/>
            <person name="Watson E.T."/>
            <person name="Lima T.G."/>
            <person name="Willett C.S."/>
            <person name="Edmands S."/>
            <person name="Li W."/>
            <person name="Burton R.S."/>
        </authorList>
    </citation>
    <scope>NUCLEOTIDE SEQUENCE [LARGE SCALE GENOMIC DNA]</scope>
    <source>
        <strain evidence="4 5">San Diego</strain>
    </source>
</reference>
<evidence type="ECO:0000313" key="5">
    <source>
        <dbReference type="Proteomes" id="UP000318571"/>
    </source>
</evidence>
<dbReference type="CDD" id="cd07987">
    <property type="entry name" value="LPLAT_MGAT-like"/>
    <property type="match status" value="1"/>
</dbReference>
<dbReference type="PANTHER" id="PTHR22753:SF14">
    <property type="entry name" value="MONOACYLGLYCEROL_DIACYLGLYCEROL O-ACYLTRANSFERASE"/>
    <property type="match status" value="1"/>
</dbReference>
<feature type="transmembrane region" description="Helical" evidence="2">
    <location>
        <begin position="18"/>
        <end position="36"/>
    </location>
</feature>
<evidence type="ECO:0000259" key="3">
    <source>
        <dbReference type="SMART" id="SM00563"/>
    </source>
</evidence>
<feature type="compositionally biased region" description="Polar residues" evidence="1">
    <location>
        <begin position="439"/>
        <end position="458"/>
    </location>
</feature>
<dbReference type="STRING" id="6832.A0A553PJW0"/>
<proteinExistence type="predicted"/>
<evidence type="ECO:0000313" key="4">
    <source>
        <dbReference type="EMBL" id="TRY77966.1"/>
    </source>
</evidence>
<organism evidence="4 5">
    <name type="scientific">Tigriopus californicus</name>
    <name type="common">Marine copepod</name>
    <dbReference type="NCBI Taxonomy" id="6832"/>
    <lineage>
        <taxon>Eukaryota</taxon>
        <taxon>Metazoa</taxon>
        <taxon>Ecdysozoa</taxon>
        <taxon>Arthropoda</taxon>
        <taxon>Crustacea</taxon>
        <taxon>Multicrustacea</taxon>
        <taxon>Hexanauplia</taxon>
        <taxon>Copepoda</taxon>
        <taxon>Harpacticoida</taxon>
        <taxon>Harpacticidae</taxon>
        <taxon>Tigriopus</taxon>
    </lineage>
</organism>
<keyword evidence="2" id="KW-1133">Transmembrane helix</keyword>
<feature type="transmembrane region" description="Helical" evidence="2">
    <location>
        <begin position="43"/>
        <end position="68"/>
    </location>
</feature>